<accession>A0ABW2XTL8</accession>
<evidence type="ECO:0000313" key="4">
    <source>
        <dbReference type="Proteomes" id="UP001597063"/>
    </source>
</evidence>
<dbReference type="GO" id="GO:0004519">
    <property type="term" value="F:endonuclease activity"/>
    <property type="evidence" value="ECO:0007669"/>
    <property type="project" value="UniProtKB-KW"/>
</dbReference>
<protein>
    <submittedName>
        <fullName evidence="3">DNA/RNA non-specific endonuclease</fullName>
    </submittedName>
</protein>
<keyword evidence="3" id="KW-0540">Nuclease</keyword>
<dbReference type="InterPro" id="IPR044927">
    <property type="entry name" value="Endonuclea_NS_2"/>
</dbReference>
<reference evidence="4" key="1">
    <citation type="journal article" date="2019" name="Int. J. Syst. Evol. Microbiol.">
        <title>The Global Catalogue of Microorganisms (GCM) 10K type strain sequencing project: providing services to taxonomists for standard genome sequencing and annotation.</title>
        <authorList>
            <consortium name="The Broad Institute Genomics Platform"/>
            <consortium name="The Broad Institute Genome Sequencing Center for Infectious Disease"/>
            <person name="Wu L."/>
            <person name="Ma J."/>
        </authorList>
    </citation>
    <scope>NUCLEOTIDE SEQUENCE [LARGE SCALE GENOMIC DNA]</scope>
    <source>
        <strain evidence="4">JCM 9371</strain>
    </source>
</reference>
<feature type="compositionally biased region" description="Low complexity" evidence="1">
    <location>
        <begin position="416"/>
        <end position="439"/>
    </location>
</feature>
<gene>
    <name evidence="3" type="ORF">ACFQZM_35575</name>
</gene>
<dbReference type="Pfam" id="PF13930">
    <property type="entry name" value="Endonuclea_NS_2"/>
    <property type="match status" value="1"/>
</dbReference>
<keyword evidence="3" id="KW-0255">Endonuclease</keyword>
<feature type="region of interest" description="Disordered" evidence="1">
    <location>
        <begin position="383"/>
        <end position="554"/>
    </location>
</feature>
<keyword evidence="4" id="KW-1185">Reference proteome</keyword>
<feature type="region of interest" description="Disordered" evidence="1">
    <location>
        <begin position="1"/>
        <end position="33"/>
    </location>
</feature>
<dbReference type="EMBL" id="JBHTGP010000018">
    <property type="protein sequence ID" value="MFD0689856.1"/>
    <property type="molecule type" value="Genomic_DNA"/>
</dbReference>
<evidence type="ECO:0000256" key="1">
    <source>
        <dbReference type="SAM" id="MobiDB-lite"/>
    </source>
</evidence>
<feature type="compositionally biased region" description="Pro residues" evidence="1">
    <location>
        <begin position="400"/>
        <end position="415"/>
    </location>
</feature>
<feature type="compositionally biased region" description="Low complexity" evidence="1">
    <location>
        <begin position="21"/>
        <end position="33"/>
    </location>
</feature>
<feature type="compositionally biased region" description="Pro residues" evidence="1">
    <location>
        <begin position="11"/>
        <end position="20"/>
    </location>
</feature>
<comment type="caution">
    <text evidence="3">The sequence shown here is derived from an EMBL/GenBank/DDBJ whole genome shotgun (WGS) entry which is preliminary data.</text>
</comment>
<dbReference type="InterPro" id="IPR044929">
    <property type="entry name" value="DNA/RNA_non-sp_Endonuclease_sf"/>
</dbReference>
<dbReference type="RefSeq" id="WP_131757412.1">
    <property type="nucleotide sequence ID" value="NZ_CAACUY010000031.1"/>
</dbReference>
<organism evidence="3 4">
    <name type="scientific">Actinomadura fibrosa</name>
    <dbReference type="NCBI Taxonomy" id="111802"/>
    <lineage>
        <taxon>Bacteria</taxon>
        <taxon>Bacillati</taxon>
        <taxon>Actinomycetota</taxon>
        <taxon>Actinomycetes</taxon>
        <taxon>Streptosporangiales</taxon>
        <taxon>Thermomonosporaceae</taxon>
        <taxon>Actinomadura</taxon>
    </lineage>
</organism>
<dbReference type="Gene3D" id="3.40.570.10">
    <property type="entry name" value="Extracellular Endonuclease, subunit A"/>
    <property type="match status" value="1"/>
</dbReference>
<feature type="compositionally biased region" description="Low complexity" evidence="1">
    <location>
        <begin position="453"/>
        <end position="469"/>
    </location>
</feature>
<feature type="compositionally biased region" description="Basic residues" evidence="1">
    <location>
        <begin position="487"/>
        <end position="501"/>
    </location>
</feature>
<name>A0ABW2XTL8_9ACTN</name>
<feature type="domain" description="Type VII secretion system protein EssD-like" evidence="2">
    <location>
        <begin position="568"/>
        <end position="667"/>
    </location>
</feature>
<dbReference type="Proteomes" id="UP001597063">
    <property type="component" value="Unassembled WGS sequence"/>
</dbReference>
<proteinExistence type="predicted"/>
<keyword evidence="3" id="KW-0378">Hydrolase</keyword>
<sequence length="687" mass="70669">MGEHAIEKAPAPAPARPVPASPEQAAQPAAQAGDARAAITAVMEAVDGLAPAPDGTFHTAYRGRVLTLTRDQGERFRAAARSALDDGLERSARRAEFAITRYQAHARLDAQMPISSGAIKAWASLTQSGYRDPGPDLPGLEAAVAQDVAAARQALAQGAFTEAARHLTGADAASGRLSALIGRYVEQTLEGGQSLLTSLEITKDVALVTLGVLATVASGGAALGLAPELLGTGIGGLTLGETLTAVSVGTPIVANVGKGAIAAAQGDTVDWTSIALDAAVQIVLVRLGGRLNSALLARLAGDPAGQAFARQAFSALAAGLATHELTQAFVVTVDQVLARWRGRFSWQGFADDLMVHLTDPVGLFMATLSSAIHLGVHRKVTAAAPAKAPPPPAASTTPPSVTPAPPPVTPTPAPAQVPASEPAAPATPAPVTAEATPSSVRPEPSTPTSGVHPIAAPAPKATTPVAEKPGTAPAPESGIRLTEPKKGGKPIKRPAPARRSSRFSQTEIDAELHTSLSQADRSRLAAASPTMRIDERAELTRSPGKPHPRVPGVKPFEERVTVGGLEGGRATYVTGELVPSDLRTGTRASVKPGGEHQKGDQNTHLLARLLGGSGVDRGNLAWAKAHFNLSTIKVIFEHPVIAALRAGKTVHVDVVPIYRGARLIALQVWARTPSGEIIVPLQSIPAI</sequence>
<evidence type="ECO:0000259" key="2">
    <source>
        <dbReference type="Pfam" id="PF13930"/>
    </source>
</evidence>
<evidence type="ECO:0000313" key="3">
    <source>
        <dbReference type="EMBL" id="MFD0689856.1"/>
    </source>
</evidence>